<comment type="caution">
    <text evidence="3">The sequence shown here is derived from an EMBL/GenBank/DDBJ whole genome shotgun (WGS) entry which is preliminary data.</text>
</comment>
<evidence type="ECO:0000313" key="4">
    <source>
        <dbReference type="Proteomes" id="UP000031004"/>
    </source>
</evidence>
<keyword evidence="2" id="KW-0808">Transferase</keyword>
<evidence type="ECO:0000313" key="3">
    <source>
        <dbReference type="EMBL" id="KHO20114.1"/>
    </source>
</evidence>
<accession>A0ABR4YN12</accession>
<keyword evidence="4" id="KW-1185">Reference proteome</keyword>
<dbReference type="GO" id="GO:0032259">
    <property type="term" value="P:methylation"/>
    <property type="evidence" value="ECO:0007669"/>
    <property type="project" value="UniProtKB-KW"/>
</dbReference>
<dbReference type="InterPro" id="IPR007213">
    <property type="entry name" value="Ppm1/Ppm2/Tcmp"/>
</dbReference>
<dbReference type="SUPFAM" id="SSF53335">
    <property type="entry name" value="S-adenosyl-L-methionine-dependent methyltransferases"/>
    <property type="match status" value="1"/>
</dbReference>
<dbReference type="PANTHER" id="PTHR43619:SF2">
    <property type="entry name" value="S-ADENOSYL-L-METHIONINE-DEPENDENT METHYLTRANSFERASES SUPERFAMILY PROTEIN"/>
    <property type="match status" value="1"/>
</dbReference>
<reference evidence="3 4" key="1">
    <citation type="submission" date="2014-11" db="EMBL/GenBank/DDBJ databases">
        <title>Mycobacterium setense Manresensis Genome.</title>
        <authorList>
            <person name="Rech G."/>
            <person name="Sumoy L."/>
        </authorList>
    </citation>
    <scope>NUCLEOTIDE SEQUENCE [LARGE SCALE GENOMIC DNA]</scope>
    <source>
        <strain evidence="3 4">Manresensis</strain>
    </source>
</reference>
<dbReference type="Pfam" id="PF04072">
    <property type="entry name" value="LCM"/>
    <property type="match status" value="1"/>
</dbReference>
<proteinExistence type="predicted"/>
<dbReference type="InterPro" id="IPR016874">
    <property type="entry name" value="TcmP-like"/>
</dbReference>
<sequence>MTDKLKVDLSGAPQTMLATFYAKALDAGMPNPILGDKMAKAIADRIDYDWSRTSITEATSPSVTTRSAHFDRWTRQFLAVHPDAVVLHLGCGLDGRFFRVEPGPGVQWYDIDYPEVAHLREQLYPSAENYHVIAASVTDPAWLRDVPADRPTLMLGEGLTMYLTEADGVALLRRIVDRFPSGELQFDAFNTLGIKAQWVNTVVRRSGAKLSWAIDKPEDILRAVPGTRLLVRNSPFDDQVFNTLPWYYRLMLAAMKPVPVLRYMAQYHRYAF</sequence>
<gene>
    <name evidence="3" type="ORF">QQ44_26390</name>
</gene>
<dbReference type="Gene3D" id="3.40.50.150">
    <property type="entry name" value="Vaccinia Virus protein VP39"/>
    <property type="match status" value="1"/>
</dbReference>
<organism evidence="3 4">
    <name type="scientific">Mycolicibacterium setense</name>
    <dbReference type="NCBI Taxonomy" id="431269"/>
    <lineage>
        <taxon>Bacteria</taxon>
        <taxon>Bacillati</taxon>
        <taxon>Actinomycetota</taxon>
        <taxon>Actinomycetes</taxon>
        <taxon>Mycobacteriales</taxon>
        <taxon>Mycobacteriaceae</taxon>
        <taxon>Mycolicibacterium</taxon>
    </lineage>
</organism>
<name>A0ABR4YN12_9MYCO</name>
<dbReference type="PIRSF" id="PIRSF028177">
    <property type="entry name" value="Polyketide_synth_Omtfrase_TcmP"/>
    <property type="match status" value="1"/>
</dbReference>
<protein>
    <submittedName>
        <fullName evidence="3">Methyltransferase</fullName>
    </submittedName>
</protein>
<dbReference type="EMBL" id="JTLZ01000012">
    <property type="protein sequence ID" value="KHO20114.1"/>
    <property type="molecule type" value="Genomic_DNA"/>
</dbReference>
<keyword evidence="1 3" id="KW-0489">Methyltransferase</keyword>
<dbReference type="PANTHER" id="PTHR43619">
    <property type="entry name" value="S-ADENOSYL-L-METHIONINE-DEPENDENT METHYLTRANSFERASE YKTD-RELATED"/>
    <property type="match status" value="1"/>
</dbReference>
<dbReference type="RefSeq" id="WP_039326338.1">
    <property type="nucleotide sequence ID" value="NZ_JTLZ01000012.1"/>
</dbReference>
<evidence type="ECO:0000256" key="1">
    <source>
        <dbReference type="ARBA" id="ARBA00022603"/>
    </source>
</evidence>
<evidence type="ECO:0000256" key="2">
    <source>
        <dbReference type="ARBA" id="ARBA00022679"/>
    </source>
</evidence>
<dbReference type="Proteomes" id="UP000031004">
    <property type="component" value="Unassembled WGS sequence"/>
</dbReference>
<dbReference type="InterPro" id="IPR029063">
    <property type="entry name" value="SAM-dependent_MTases_sf"/>
</dbReference>
<dbReference type="GO" id="GO:0008168">
    <property type="term" value="F:methyltransferase activity"/>
    <property type="evidence" value="ECO:0007669"/>
    <property type="project" value="UniProtKB-KW"/>
</dbReference>